<dbReference type="CDD" id="cd01665">
    <property type="entry name" value="Cyt_c_Oxidase_III"/>
    <property type="match status" value="1"/>
</dbReference>
<evidence type="ECO:0000256" key="2">
    <source>
        <dbReference type="ARBA" id="ARBA00010581"/>
    </source>
</evidence>
<dbReference type="GO" id="GO:0016020">
    <property type="term" value="C:membrane"/>
    <property type="evidence" value="ECO:0007669"/>
    <property type="project" value="UniProtKB-SubCell"/>
</dbReference>
<evidence type="ECO:0000256" key="6">
    <source>
        <dbReference type="ARBA" id="ARBA00022989"/>
    </source>
</evidence>
<dbReference type="PANTHER" id="PTHR11403:SF7">
    <property type="entry name" value="CYTOCHROME C OXIDASE SUBUNIT 3"/>
    <property type="match status" value="1"/>
</dbReference>
<accession>A0A7L8EZP7</accession>
<dbReference type="GO" id="GO:0004129">
    <property type="term" value="F:cytochrome-c oxidase activity"/>
    <property type="evidence" value="ECO:0007669"/>
    <property type="project" value="InterPro"/>
</dbReference>
<reference evidence="11" key="2">
    <citation type="submission" date="2020-06" db="EMBL/GenBank/DDBJ databases">
        <authorList>
            <person name="Li H.Y."/>
            <person name="Lu H.H."/>
            <person name="Fan X.D."/>
            <person name="Huang D.Y."/>
        </authorList>
    </citation>
    <scope>NUCLEOTIDE SEQUENCE</scope>
</reference>
<comment type="similarity">
    <text evidence="2 8">Belongs to the cytochrome c oxidase subunit 3 family.</text>
</comment>
<feature type="transmembrane region" description="Helical" evidence="9">
    <location>
        <begin position="131"/>
        <end position="149"/>
    </location>
</feature>
<keyword evidence="6 9" id="KW-1133">Transmembrane helix</keyword>
<dbReference type="AlphaFoldDB" id="A0A7L8EZP7"/>
<dbReference type="Gene3D" id="1.10.287.70">
    <property type="match status" value="1"/>
</dbReference>
<evidence type="ECO:0000256" key="4">
    <source>
        <dbReference type="ARBA" id="ARBA00022692"/>
    </source>
</evidence>
<evidence type="ECO:0000256" key="1">
    <source>
        <dbReference type="ARBA" id="ARBA00004141"/>
    </source>
</evidence>
<dbReference type="InterPro" id="IPR000298">
    <property type="entry name" value="Cyt_c_oxidase-like_su3"/>
</dbReference>
<feature type="transmembrane region" description="Helical" evidence="9">
    <location>
        <begin position="43"/>
        <end position="60"/>
    </location>
</feature>
<dbReference type="PANTHER" id="PTHR11403">
    <property type="entry name" value="CYTOCHROME C OXIDASE SUBUNIT III"/>
    <property type="match status" value="1"/>
</dbReference>
<comment type="subcellular location">
    <subcellularLocation>
        <location evidence="1">Membrane</location>
        <topology evidence="1">Multi-pass membrane protein</topology>
    </subcellularLocation>
</comment>
<reference evidence="11" key="1">
    <citation type="journal article" date="2020" name="Mitochondrial DNA Part B Resour">
        <title>The complete mitogenome of Nomia chalybeata (Hymenoptera: Halictidae) and phylogenetic analysis.</title>
        <authorList>
            <person name="Li H."/>
            <person name="Lu H."/>
            <person name="Huang S."/>
            <person name="Fan X."/>
            <person name="Luo A."/>
            <person name="Huang D."/>
        </authorList>
    </citation>
    <scope>NUCLEOTIDE SEQUENCE</scope>
</reference>
<dbReference type="InterPro" id="IPR035973">
    <property type="entry name" value="Cyt_c_oxidase_su3-like_sf"/>
</dbReference>
<sequence length="262" mass="31365">MMNKMKNHPFHMTTNSPWPLIMSFNVMNLLFINVISLNSNFSLLNLFNLLTILMTSYQWWRDLIRESTFQGFHTLNIMNMIKFSMILFIISELFFFISFFWTFLHSSISPSMEIGNMWPPKMIKMFNPYDIPLLNSIILISSGMTITWSHNLIKNNKKKSFMLLNITIILGIYFSMLQYIEYLEAQFSFNDSIFGSIFFMATGFHGIHVIIGTTFLLICSIRMNMNHFSMIHHLNFDLASWYWHFVDMIWLILYILIYWWMF</sequence>
<dbReference type="InterPro" id="IPR033945">
    <property type="entry name" value="Cyt_c_oxase_su3_dom"/>
</dbReference>
<keyword evidence="5" id="KW-1278">Translocase</keyword>
<name>A0A7L8EZP7_9HYME</name>
<evidence type="ECO:0000256" key="7">
    <source>
        <dbReference type="ARBA" id="ARBA00023136"/>
    </source>
</evidence>
<comment type="function">
    <text evidence="8">Component of the cytochrome c oxidase, the last enzyme in the mitochondrial electron transport chain which drives oxidative phosphorylation. The respiratory chain contains 3 multisubunit complexes succinate dehydrogenase (complex II, CII), ubiquinol-cytochrome c oxidoreductase (cytochrome b-c1 complex, complex III, CIII) and cytochrome c oxidase (complex IV, CIV), that cooperate to transfer electrons derived from NADH and succinate to molecular oxygen, creating an electrochemical gradient over the inner membrane that drives transmembrane transport and the ATP synthase. Cytochrome c oxidase is the component of the respiratory chain that catalyzes the reduction of oxygen to water. Electrons originating from reduced cytochrome c in the intermembrane space (IMS) are transferred via the dinuclear copper A center (CU(A)) of subunit 2 and heme A of subunit 1 to the active site in subunit 1, a binuclear center (BNC) formed by heme A3 and copper B (CU(B)). The BNC reduces molecular oxygen to 2 water molecules using 4 electrons from cytochrome c in the IMS and 4 protons from the mitochondrial matrix.</text>
</comment>
<evidence type="ECO:0000256" key="3">
    <source>
        <dbReference type="ARBA" id="ARBA00015944"/>
    </source>
</evidence>
<dbReference type="InterPro" id="IPR013833">
    <property type="entry name" value="Cyt_c_oxidase_su3_a-hlx"/>
</dbReference>
<dbReference type="SUPFAM" id="SSF81452">
    <property type="entry name" value="Cytochrome c oxidase subunit III-like"/>
    <property type="match status" value="1"/>
</dbReference>
<keyword evidence="8 11" id="KW-0496">Mitochondrion</keyword>
<dbReference type="RefSeq" id="YP_009945140.1">
    <property type="nucleotide sequence ID" value="NC_051484.1"/>
</dbReference>
<keyword evidence="7 9" id="KW-0472">Membrane</keyword>
<feature type="transmembrane region" description="Helical" evidence="9">
    <location>
        <begin position="192"/>
        <end position="220"/>
    </location>
</feature>
<evidence type="ECO:0000256" key="8">
    <source>
        <dbReference type="RuleBase" id="RU003375"/>
    </source>
</evidence>
<feature type="domain" description="Heme-copper oxidase subunit III family profile" evidence="10">
    <location>
        <begin position="6"/>
        <end position="262"/>
    </location>
</feature>
<dbReference type="GO" id="GO:0006123">
    <property type="term" value="P:mitochondrial electron transport, cytochrome c to oxygen"/>
    <property type="evidence" value="ECO:0007669"/>
    <property type="project" value="TreeGrafter"/>
</dbReference>
<organism evidence="11">
    <name type="scientific">Nomia chalybeata</name>
    <dbReference type="NCBI Taxonomy" id="2448184"/>
    <lineage>
        <taxon>Eukaryota</taxon>
        <taxon>Metazoa</taxon>
        <taxon>Ecdysozoa</taxon>
        <taxon>Arthropoda</taxon>
        <taxon>Hexapoda</taxon>
        <taxon>Insecta</taxon>
        <taxon>Pterygota</taxon>
        <taxon>Neoptera</taxon>
        <taxon>Endopterygota</taxon>
        <taxon>Hymenoptera</taxon>
        <taxon>Apocrita</taxon>
        <taxon>Aculeata</taxon>
        <taxon>Apoidea</taxon>
        <taxon>Anthophila</taxon>
        <taxon>Halictidae</taxon>
        <taxon>Nomiinae</taxon>
        <taxon>Nomia</taxon>
        <taxon>Acunomia</taxon>
    </lineage>
</organism>
<feature type="transmembrane region" description="Helical" evidence="9">
    <location>
        <begin position="81"/>
        <end position="104"/>
    </location>
</feature>
<dbReference type="Gene3D" id="1.20.120.80">
    <property type="entry name" value="Cytochrome c oxidase, subunit III, four-helix bundle"/>
    <property type="match status" value="1"/>
</dbReference>
<gene>
    <name evidence="11" type="primary">cox3</name>
</gene>
<dbReference type="PROSITE" id="PS50253">
    <property type="entry name" value="COX3"/>
    <property type="match status" value="1"/>
</dbReference>
<evidence type="ECO:0000259" key="10">
    <source>
        <dbReference type="PROSITE" id="PS50253"/>
    </source>
</evidence>
<dbReference type="EMBL" id="MT645078">
    <property type="protein sequence ID" value="QOE17504.1"/>
    <property type="molecule type" value="Genomic_DNA"/>
</dbReference>
<proteinExistence type="inferred from homology"/>
<dbReference type="InterPro" id="IPR024791">
    <property type="entry name" value="Cyt_c/ubiquinol_Oxase_su3"/>
</dbReference>
<feature type="transmembrane region" description="Helical" evidence="9">
    <location>
        <begin position="161"/>
        <end position="180"/>
    </location>
</feature>
<evidence type="ECO:0000256" key="5">
    <source>
        <dbReference type="ARBA" id="ARBA00022967"/>
    </source>
</evidence>
<feature type="transmembrane region" description="Helical" evidence="9">
    <location>
        <begin position="241"/>
        <end position="261"/>
    </location>
</feature>
<protein>
    <recommendedName>
        <fullName evidence="3 8">Cytochrome c oxidase subunit 3</fullName>
    </recommendedName>
</protein>
<feature type="transmembrane region" description="Helical" evidence="9">
    <location>
        <begin position="20"/>
        <end position="37"/>
    </location>
</feature>
<dbReference type="GO" id="GO:0005739">
    <property type="term" value="C:mitochondrion"/>
    <property type="evidence" value="ECO:0007669"/>
    <property type="project" value="TreeGrafter"/>
</dbReference>
<geneLocation type="mitochondrion" evidence="11"/>
<dbReference type="GeneID" id="60235988"/>
<dbReference type="Pfam" id="PF00510">
    <property type="entry name" value="COX3"/>
    <property type="match status" value="1"/>
</dbReference>
<evidence type="ECO:0000256" key="9">
    <source>
        <dbReference type="SAM" id="Phobius"/>
    </source>
</evidence>
<evidence type="ECO:0000313" key="11">
    <source>
        <dbReference type="EMBL" id="QOE17504.1"/>
    </source>
</evidence>
<keyword evidence="4 8" id="KW-0812">Transmembrane</keyword>